<dbReference type="GO" id="GO:0006310">
    <property type="term" value="P:DNA recombination"/>
    <property type="evidence" value="ECO:0007669"/>
    <property type="project" value="TreeGrafter"/>
</dbReference>
<dbReference type="Gene3D" id="6.10.140.1020">
    <property type="match status" value="1"/>
</dbReference>
<sequence length="260" mass="29277">MSTPLAKRRRLDEASKTLHKPFKSPFRTPVKPIVGSDPPSSDPPDPKAPEPANVTSTPAPNIAKGPVPHLANAATPSLSRPKLNPATRKSGTRTPSKPSLTREIMQLRNDIHILNQAHALVTSSKEQDMLVLIDRWKAASRAAAEEVFATTRDRVNRMGGVGAWQEREREQKEWRMKADREEMEAERGRLEEAKENGEIAEETFEEYERAHESEKLNDADEAETFKAAPDDSFTMDMMLKTLNIDLELIGYNKELQRWDG</sequence>
<proteinExistence type="predicted"/>
<accession>A0A2V1DH30</accession>
<feature type="region of interest" description="Disordered" evidence="1">
    <location>
        <begin position="177"/>
        <end position="198"/>
    </location>
</feature>
<dbReference type="EMBL" id="KZ805435">
    <property type="protein sequence ID" value="PVH97486.1"/>
    <property type="molecule type" value="Genomic_DNA"/>
</dbReference>
<reference evidence="2 3" key="1">
    <citation type="journal article" date="2018" name="Sci. Rep.">
        <title>Comparative genomics provides insights into the lifestyle and reveals functional heterogeneity of dark septate endophytic fungi.</title>
        <authorList>
            <person name="Knapp D.G."/>
            <person name="Nemeth J.B."/>
            <person name="Barry K."/>
            <person name="Hainaut M."/>
            <person name="Henrissat B."/>
            <person name="Johnson J."/>
            <person name="Kuo A."/>
            <person name="Lim J.H.P."/>
            <person name="Lipzen A."/>
            <person name="Nolan M."/>
            <person name="Ohm R.A."/>
            <person name="Tamas L."/>
            <person name="Grigoriev I.V."/>
            <person name="Spatafora J.W."/>
            <person name="Nagy L.G."/>
            <person name="Kovacs G.M."/>
        </authorList>
    </citation>
    <scope>NUCLEOTIDE SEQUENCE [LARGE SCALE GENOMIC DNA]</scope>
    <source>
        <strain evidence="2 3">DSE2036</strain>
    </source>
</reference>
<dbReference type="PANTHER" id="PTHR28527">
    <property type="entry name" value="MATING-TYPE SWITCHING PROTEIN SWI2-RELATED"/>
    <property type="match status" value="1"/>
</dbReference>
<dbReference type="PANTHER" id="PTHR28527:SF1">
    <property type="entry name" value="SWI5-DEPENDENT RECOMBINATION DNA REPAIR PROTEIN 1"/>
    <property type="match status" value="1"/>
</dbReference>
<name>A0A2V1DH30_9PLEO</name>
<evidence type="ECO:0000256" key="1">
    <source>
        <dbReference type="SAM" id="MobiDB-lite"/>
    </source>
</evidence>
<evidence type="ECO:0000313" key="2">
    <source>
        <dbReference type="EMBL" id="PVH97486.1"/>
    </source>
</evidence>
<feature type="compositionally biased region" description="Basic and acidic residues" evidence="1">
    <location>
        <begin position="177"/>
        <end position="197"/>
    </location>
</feature>
<gene>
    <name evidence="2" type="ORF">DM02DRAFT_81399</name>
</gene>
<feature type="compositionally biased region" description="Polar residues" evidence="1">
    <location>
        <begin position="87"/>
        <end position="99"/>
    </location>
</feature>
<dbReference type="Proteomes" id="UP000244855">
    <property type="component" value="Unassembled WGS sequence"/>
</dbReference>
<dbReference type="OrthoDB" id="27934at2759"/>
<feature type="region of interest" description="Disordered" evidence="1">
    <location>
        <begin position="1"/>
        <end position="101"/>
    </location>
</feature>
<protein>
    <recommendedName>
        <fullName evidence="4">DNA repair protein Dds20/Mei5</fullName>
    </recommendedName>
</protein>
<evidence type="ECO:0000313" key="3">
    <source>
        <dbReference type="Proteomes" id="UP000244855"/>
    </source>
</evidence>
<evidence type="ECO:0008006" key="4">
    <source>
        <dbReference type="Google" id="ProtNLM"/>
    </source>
</evidence>
<keyword evidence="3" id="KW-1185">Reference proteome</keyword>
<dbReference type="AlphaFoldDB" id="A0A2V1DH30"/>
<dbReference type="STRING" id="97972.A0A2V1DH30"/>
<organism evidence="2 3">
    <name type="scientific">Periconia macrospinosa</name>
    <dbReference type="NCBI Taxonomy" id="97972"/>
    <lineage>
        <taxon>Eukaryota</taxon>
        <taxon>Fungi</taxon>
        <taxon>Dikarya</taxon>
        <taxon>Ascomycota</taxon>
        <taxon>Pezizomycotina</taxon>
        <taxon>Dothideomycetes</taxon>
        <taxon>Pleosporomycetidae</taxon>
        <taxon>Pleosporales</taxon>
        <taxon>Massarineae</taxon>
        <taxon>Periconiaceae</taxon>
        <taxon>Periconia</taxon>
    </lineage>
</organism>